<dbReference type="InterPro" id="IPR029058">
    <property type="entry name" value="AB_hydrolase_fold"/>
</dbReference>
<dbReference type="AlphaFoldDB" id="A0A2P7QRY3"/>
<name>A0A2P7QRY3_9SPHN</name>
<accession>A0A2P7QRY3</accession>
<dbReference type="Gene3D" id="3.40.50.1820">
    <property type="entry name" value="alpha/beta hydrolase"/>
    <property type="match status" value="1"/>
</dbReference>
<dbReference type="PANTHER" id="PTHR43798:SF33">
    <property type="entry name" value="HYDROLASE, PUTATIVE (AFU_ORTHOLOGUE AFUA_2G14860)-RELATED"/>
    <property type="match status" value="1"/>
</dbReference>
<evidence type="ECO:0000313" key="3">
    <source>
        <dbReference type="Proteomes" id="UP000241167"/>
    </source>
</evidence>
<sequence>MMNIQARSRRALGASTPAWRRRCLALVAGSAALTLLPATEAPALPGGGVPKWQTLPAPRALPPFATQEYLSRDGARIWFGSIGSGKPVVLLHGGLSSSRAWGEQVPGLVASGYRVILVDSRGHGRSTLGERSLSYELLASDVLAIIDSLRLPSPAIVGWSDGAVTALTLAMRHGERLGRVYAFGANMDQRGVRRGAGDAPILAAVAPRLMADYRALSPSPEAFDRLSSAVRAMQAAQPDTPLAELAAIGGPAVLIAGADHDEFITPGHPGYLAKAIPGAALEIFADASHFAPWLCPQTFTRSVLAFLDGRPSFRTRGKNNPTLRRKVGGTIAPRQRPCRD</sequence>
<dbReference type="OrthoDB" id="8680283at2"/>
<dbReference type="EMBL" id="PXYI01000003">
    <property type="protein sequence ID" value="PSJ40715.1"/>
    <property type="molecule type" value="Genomic_DNA"/>
</dbReference>
<dbReference type="InterPro" id="IPR050266">
    <property type="entry name" value="AB_hydrolase_sf"/>
</dbReference>
<dbReference type="RefSeq" id="WP_106512868.1">
    <property type="nucleotide sequence ID" value="NZ_PXYI01000003.1"/>
</dbReference>
<comment type="caution">
    <text evidence="2">The sequence shown here is derived from an EMBL/GenBank/DDBJ whole genome shotgun (WGS) entry which is preliminary data.</text>
</comment>
<reference evidence="2 3" key="1">
    <citation type="submission" date="2018-03" db="EMBL/GenBank/DDBJ databases">
        <title>The draft genome of Sphingosinicella sp. GL-C-18.</title>
        <authorList>
            <person name="Liu L."/>
            <person name="Li L."/>
            <person name="Liang L."/>
            <person name="Zhang X."/>
            <person name="Wang T."/>
        </authorList>
    </citation>
    <scope>NUCLEOTIDE SEQUENCE [LARGE SCALE GENOMIC DNA]</scope>
    <source>
        <strain evidence="2 3">GL-C-18</strain>
    </source>
</reference>
<dbReference type="Pfam" id="PF12697">
    <property type="entry name" value="Abhydrolase_6"/>
    <property type="match status" value="1"/>
</dbReference>
<keyword evidence="2" id="KW-0378">Hydrolase</keyword>
<dbReference type="SUPFAM" id="SSF53474">
    <property type="entry name" value="alpha/beta-Hydrolases"/>
    <property type="match status" value="1"/>
</dbReference>
<proteinExistence type="predicted"/>
<evidence type="ECO:0000313" key="2">
    <source>
        <dbReference type="EMBL" id="PSJ40715.1"/>
    </source>
</evidence>
<dbReference type="InterPro" id="IPR000073">
    <property type="entry name" value="AB_hydrolase_1"/>
</dbReference>
<gene>
    <name evidence="2" type="ORF">C7I55_10430</name>
</gene>
<dbReference type="Proteomes" id="UP000241167">
    <property type="component" value="Unassembled WGS sequence"/>
</dbReference>
<dbReference type="PRINTS" id="PR00111">
    <property type="entry name" value="ABHYDROLASE"/>
</dbReference>
<dbReference type="PANTHER" id="PTHR43798">
    <property type="entry name" value="MONOACYLGLYCEROL LIPASE"/>
    <property type="match status" value="1"/>
</dbReference>
<dbReference type="GO" id="GO:0016787">
    <property type="term" value="F:hydrolase activity"/>
    <property type="evidence" value="ECO:0007669"/>
    <property type="project" value="UniProtKB-KW"/>
</dbReference>
<feature type="domain" description="AB hydrolase-1" evidence="1">
    <location>
        <begin position="88"/>
        <end position="299"/>
    </location>
</feature>
<organism evidence="2 3">
    <name type="scientific">Allosphingosinicella deserti</name>
    <dbReference type="NCBI Taxonomy" id="2116704"/>
    <lineage>
        <taxon>Bacteria</taxon>
        <taxon>Pseudomonadati</taxon>
        <taxon>Pseudomonadota</taxon>
        <taxon>Alphaproteobacteria</taxon>
        <taxon>Sphingomonadales</taxon>
        <taxon>Sphingomonadaceae</taxon>
        <taxon>Allosphingosinicella</taxon>
    </lineage>
</organism>
<keyword evidence="3" id="KW-1185">Reference proteome</keyword>
<evidence type="ECO:0000259" key="1">
    <source>
        <dbReference type="Pfam" id="PF12697"/>
    </source>
</evidence>
<dbReference type="GO" id="GO:0016020">
    <property type="term" value="C:membrane"/>
    <property type="evidence" value="ECO:0007669"/>
    <property type="project" value="TreeGrafter"/>
</dbReference>
<protein>
    <submittedName>
        <fullName evidence="2">Alpha/beta hydrolase</fullName>
    </submittedName>
</protein>